<name>A0A852RA46_9MICO</name>
<sequence>MLEKQQLRREIQARRVARGGADETAAPDAHAGRSGLTENLIAVATGIGATRIACFVGVRGEPDTAEFLAWARTAGVDVLLPRSLAGGSLEWALHVPGDLKAGAFGIPEPQGPAIVGGAASAELIFVPAAAVDTAGGRLGWGRGFYDRELARIAALGAASPAVFAVVWESEVLAAVPREPHDVPVHGAVTEETVHHFG</sequence>
<dbReference type="EC" id="6.3.3.2" evidence="5"/>
<dbReference type="RefSeq" id="WP_185987551.1">
    <property type="nucleotide sequence ID" value="NZ_BAAALZ010000001.1"/>
</dbReference>
<dbReference type="Proteomes" id="UP000586095">
    <property type="component" value="Unassembled WGS sequence"/>
</dbReference>
<dbReference type="PANTHER" id="PTHR23407:SF1">
    <property type="entry name" value="5-FORMYLTETRAHYDROFOLATE CYCLO-LIGASE"/>
    <property type="match status" value="1"/>
</dbReference>
<keyword evidence="6" id="KW-0436">Ligase</keyword>
<keyword evidence="2 4" id="KW-0547">Nucleotide-binding</keyword>
<dbReference type="GO" id="GO:0035999">
    <property type="term" value="P:tetrahydrofolate interconversion"/>
    <property type="evidence" value="ECO:0007669"/>
    <property type="project" value="TreeGrafter"/>
</dbReference>
<feature type="binding site" evidence="4">
    <location>
        <position position="56"/>
    </location>
    <ligand>
        <name>substrate</name>
    </ligand>
</feature>
<protein>
    <recommendedName>
        <fullName evidence="5">5-formyltetrahydrofolate cyclo-ligase</fullName>
        <ecNumber evidence="5">6.3.3.2</ecNumber>
    </recommendedName>
</protein>
<evidence type="ECO:0000313" key="7">
    <source>
        <dbReference type="Proteomes" id="UP000586095"/>
    </source>
</evidence>
<keyword evidence="5" id="KW-0460">Magnesium</keyword>
<dbReference type="InterPro" id="IPR037171">
    <property type="entry name" value="NagB/RpiA_transferase-like"/>
</dbReference>
<proteinExistence type="inferred from homology"/>
<dbReference type="NCBIfam" id="TIGR02727">
    <property type="entry name" value="MTHFS_bact"/>
    <property type="match status" value="1"/>
</dbReference>
<comment type="caution">
    <text evidence="6">The sequence shown here is derived from an EMBL/GenBank/DDBJ whole genome shotgun (WGS) entry which is preliminary data.</text>
</comment>
<dbReference type="GO" id="GO:0005524">
    <property type="term" value="F:ATP binding"/>
    <property type="evidence" value="ECO:0007669"/>
    <property type="project" value="UniProtKB-KW"/>
</dbReference>
<keyword evidence="3 4" id="KW-0067">ATP-binding</keyword>
<evidence type="ECO:0000313" key="6">
    <source>
        <dbReference type="EMBL" id="NYD27718.1"/>
    </source>
</evidence>
<dbReference type="GO" id="GO:0046872">
    <property type="term" value="F:metal ion binding"/>
    <property type="evidence" value="ECO:0007669"/>
    <property type="project" value="UniProtKB-KW"/>
</dbReference>
<keyword evidence="5" id="KW-0479">Metal-binding</keyword>
<dbReference type="InterPro" id="IPR024185">
    <property type="entry name" value="FTHF_cligase-like_sf"/>
</dbReference>
<feature type="binding site" evidence="4">
    <location>
        <begin position="137"/>
        <end position="145"/>
    </location>
    <ligand>
        <name>ATP</name>
        <dbReference type="ChEBI" id="CHEBI:30616"/>
    </ligand>
</feature>
<dbReference type="GO" id="GO:0030272">
    <property type="term" value="F:5-formyltetrahydrofolate cyclo-ligase activity"/>
    <property type="evidence" value="ECO:0007669"/>
    <property type="project" value="UniProtKB-EC"/>
</dbReference>
<dbReference type="PIRSF" id="PIRSF006806">
    <property type="entry name" value="FTHF_cligase"/>
    <property type="match status" value="1"/>
</dbReference>
<reference evidence="6 7" key="1">
    <citation type="submission" date="2020-07" db="EMBL/GenBank/DDBJ databases">
        <title>Sequencing the genomes of 1000 actinobacteria strains.</title>
        <authorList>
            <person name="Klenk H.-P."/>
        </authorList>
    </citation>
    <scope>NUCLEOTIDE SEQUENCE [LARGE SCALE GENOMIC DNA]</scope>
    <source>
        <strain evidence="6 7">DSM 17380</strain>
    </source>
</reference>
<comment type="cofactor">
    <cofactor evidence="5">
        <name>Mg(2+)</name>
        <dbReference type="ChEBI" id="CHEBI:18420"/>
    </cofactor>
</comment>
<dbReference type="EMBL" id="JACCBD010000001">
    <property type="protein sequence ID" value="NYD27718.1"/>
    <property type="molecule type" value="Genomic_DNA"/>
</dbReference>
<feature type="binding site" evidence="4">
    <location>
        <begin position="4"/>
        <end position="8"/>
    </location>
    <ligand>
        <name>ATP</name>
        <dbReference type="ChEBI" id="CHEBI:30616"/>
    </ligand>
</feature>
<organism evidence="6 7">
    <name type="scientific">Leucobacter aridicollis</name>
    <dbReference type="NCBI Taxonomy" id="283878"/>
    <lineage>
        <taxon>Bacteria</taxon>
        <taxon>Bacillati</taxon>
        <taxon>Actinomycetota</taxon>
        <taxon>Actinomycetes</taxon>
        <taxon>Micrococcales</taxon>
        <taxon>Microbacteriaceae</taxon>
        <taxon>Leucobacter</taxon>
    </lineage>
</organism>
<accession>A0A852RA46</accession>
<gene>
    <name evidence="6" type="ORF">BJ960_002521</name>
</gene>
<dbReference type="Pfam" id="PF01812">
    <property type="entry name" value="5-FTHF_cyc-lig"/>
    <property type="match status" value="1"/>
</dbReference>
<evidence type="ECO:0000256" key="5">
    <source>
        <dbReference type="RuleBase" id="RU361279"/>
    </source>
</evidence>
<dbReference type="SUPFAM" id="SSF100950">
    <property type="entry name" value="NagB/RpiA/CoA transferase-like"/>
    <property type="match status" value="1"/>
</dbReference>
<dbReference type="InterPro" id="IPR002698">
    <property type="entry name" value="FTHF_cligase"/>
</dbReference>
<dbReference type="AlphaFoldDB" id="A0A852RA46"/>
<evidence type="ECO:0000256" key="3">
    <source>
        <dbReference type="ARBA" id="ARBA00022840"/>
    </source>
</evidence>
<dbReference type="GO" id="GO:0009396">
    <property type="term" value="P:folic acid-containing compound biosynthetic process"/>
    <property type="evidence" value="ECO:0007669"/>
    <property type="project" value="TreeGrafter"/>
</dbReference>
<feature type="binding site" evidence="4">
    <location>
        <position position="61"/>
    </location>
    <ligand>
        <name>substrate</name>
    </ligand>
</feature>
<evidence type="ECO:0000256" key="1">
    <source>
        <dbReference type="ARBA" id="ARBA00010638"/>
    </source>
</evidence>
<evidence type="ECO:0000256" key="2">
    <source>
        <dbReference type="ARBA" id="ARBA00022741"/>
    </source>
</evidence>
<keyword evidence="7" id="KW-1185">Reference proteome</keyword>
<dbReference type="PANTHER" id="PTHR23407">
    <property type="entry name" value="ATPASE INHIBITOR/5-FORMYLTETRAHYDROFOLATE CYCLO-LIGASE"/>
    <property type="match status" value="1"/>
</dbReference>
<evidence type="ECO:0000256" key="4">
    <source>
        <dbReference type="PIRSR" id="PIRSR006806-1"/>
    </source>
</evidence>
<dbReference type="Gene3D" id="3.40.50.10420">
    <property type="entry name" value="NagB/RpiA/CoA transferase-like"/>
    <property type="match status" value="1"/>
</dbReference>
<comment type="catalytic activity">
    <reaction evidence="5">
        <text>(6S)-5-formyl-5,6,7,8-tetrahydrofolate + ATP = (6R)-5,10-methenyltetrahydrofolate + ADP + phosphate</text>
        <dbReference type="Rhea" id="RHEA:10488"/>
        <dbReference type="ChEBI" id="CHEBI:30616"/>
        <dbReference type="ChEBI" id="CHEBI:43474"/>
        <dbReference type="ChEBI" id="CHEBI:57455"/>
        <dbReference type="ChEBI" id="CHEBI:57457"/>
        <dbReference type="ChEBI" id="CHEBI:456216"/>
        <dbReference type="EC" id="6.3.3.2"/>
    </reaction>
</comment>
<comment type="similarity">
    <text evidence="1 5">Belongs to the 5-formyltetrahydrofolate cyclo-ligase family.</text>
</comment>